<evidence type="ECO:0000256" key="1">
    <source>
        <dbReference type="ARBA" id="ARBA00001917"/>
    </source>
</evidence>
<dbReference type="SUPFAM" id="SSF51395">
    <property type="entry name" value="FMN-linked oxidoreductases"/>
    <property type="match status" value="1"/>
</dbReference>
<accession>A0A3L7ANA4</accession>
<evidence type="ECO:0000313" key="8">
    <source>
        <dbReference type="Proteomes" id="UP000269692"/>
    </source>
</evidence>
<dbReference type="InterPro" id="IPR001155">
    <property type="entry name" value="OxRdtase_FMN_N"/>
</dbReference>
<sequence length="376" mass="39496">MARLFQPLDLRGLRLKNRVVVSPMQTYSAPEGLATPWHQAHLARFALGGAGLVMAEATAVTPEGRSTALDLGLWEDAQARALEGVAEAVHACGAAFGVQLQHAGRKAATSAPWEGFRPVSDPAGADVLGPTDVPAAPGAHVPRALGPSDRIRIVEAYAAAARRADAAGVDLVEIHMAHGYLLHSFLSPLSNTRVDAYGGPIEGRMRLPLEVVAAVRAAWPPHKPLACRISSVDGIGVGWSLEDSQVLVTALIAAGVDLVDCSSGGMILPRSDMMVPRGPGFQMPFASRLKRTTGACVIAVGGITEAAEAEAALAREDADLVALGREMLANPNWALHAADVLLGAPGWDLWPKPFGWWLARRSRAASRSAQDGSNRS</sequence>
<dbReference type="Proteomes" id="UP000269692">
    <property type="component" value="Unassembled WGS sequence"/>
</dbReference>
<dbReference type="PANTHER" id="PTHR43303:SF4">
    <property type="entry name" value="NADPH DEHYDROGENASE C23G7.10C-RELATED"/>
    <property type="match status" value="1"/>
</dbReference>
<organism evidence="7 8">
    <name type="scientific">Xanthobacter tagetidis</name>
    <dbReference type="NCBI Taxonomy" id="60216"/>
    <lineage>
        <taxon>Bacteria</taxon>
        <taxon>Pseudomonadati</taxon>
        <taxon>Pseudomonadota</taxon>
        <taxon>Alphaproteobacteria</taxon>
        <taxon>Hyphomicrobiales</taxon>
        <taxon>Xanthobacteraceae</taxon>
        <taxon>Xanthobacter</taxon>
    </lineage>
</organism>
<dbReference type="Pfam" id="PF00724">
    <property type="entry name" value="Oxidored_FMN"/>
    <property type="match status" value="1"/>
</dbReference>
<dbReference type="InterPro" id="IPR044152">
    <property type="entry name" value="YqjM-like"/>
</dbReference>
<protein>
    <submittedName>
        <fullName evidence="7">NADH:flavin oxidoreductase/NADH oxidase</fullName>
    </submittedName>
</protein>
<keyword evidence="8" id="KW-1185">Reference proteome</keyword>
<dbReference type="GO" id="GO:0003959">
    <property type="term" value="F:NADPH dehydrogenase activity"/>
    <property type="evidence" value="ECO:0007669"/>
    <property type="project" value="InterPro"/>
</dbReference>
<evidence type="ECO:0000256" key="5">
    <source>
        <dbReference type="ARBA" id="ARBA00023002"/>
    </source>
</evidence>
<dbReference type="GO" id="GO:0010181">
    <property type="term" value="F:FMN binding"/>
    <property type="evidence" value="ECO:0007669"/>
    <property type="project" value="InterPro"/>
</dbReference>
<comment type="cofactor">
    <cofactor evidence="1">
        <name>FMN</name>
        <dbReference type="ChEBI" id="CHEBI:58210"/>
    </cofactor>
</comment>
<evidence type="ECO:0000313" key="7">
    <source>
        <dbReference type="EMBL" id="RLP81455.1"/>
    </source>
</evidence>
<evidence type="ECO:0000256" key="4">
    <source>
        <dbReference type="ARBA" id="ARBA00022857"/>
    </source>
</evidence>
<keyword evidence="5" id="KW-0560">Oxidoreductase</keyword>
<keyword evidence="2" id="KW-0285">Flavoprotein</keyword>
<evidence type="ECO:0000256" key="3">
    <source>
        <dbReference type="ARBA" id="ARBA00022643"/>
    </source>
</evidence>
<proteinExistence type="predicted"/>
<dbReference type="Gene3D" id="3.20.20.70">
    <property type="entry name" value="Aldolase class I"/>
    <property type="match status" value="1"/>
</dbReference>
<gene>
    <name evidence="7" type="ORF">D9R14_00100</name>
</gene>
<dbReference type="GO" id="GO:0050661">
    <property type="term" value="F:NADP binding"/>
    <property type="evidence" value="ECO:0007669"/>
    <property type="project" value="InterPro"/>
</dbReference>
<evidence type="ECO:0000256" key="2">
    <source>
        <dbReference type="ARBA" id="ARBA00022630"/>
    </source>
</evidence>
<dbReference type="OrthoDB" id="9804454at2"/>
<keyword evidence="4" id="KW-0521">NADP</keyword>
<keyword evidence="3" id="KW-0288">FMN</keyword>
<dbReference type="EMBL" id="RCTF01000001">
    <property type="protein sequence ID" value="RLP81455.1"/>
    <property type="molecule type" value="Genomic_DNA"/>
</dbReference>
<dbReference type="PANTHER" id="PTHR43303">
    <property type="entry name" value="NADPH DEHYDROGENASE C23G7.10C-RELATED"/>
    <property type="match status" value="1"/>
</dbReference>
<dbReference type="InterPro" id="IPR013785">
    <property type="entry name" value="Aldolase_TIM"/>
</dbReference>
<evidence type="ECO:0000259" key="6">
    <source>
        <dbReference type="Pfam" id="PF00724"/>
    </source>
</evidence>
<name>A0A3L7ANA4_9HYPH</name>
<feature type="domain" description="NADH:flavin oxidoreductase/NADH oxidase N-terminal" evidence="6">
    <location>
        <begin position="4"/>
        <end position="337"/>
    </location>
</feature>
<dbReference type="RefSeq" id="WP_121621270.1">
    <property type="nucleotide sequence ID" value="NZ_JACIIW010000004.1"/>
</dbReference>
<dbReference type="AlphaFoldDB" id="A0A3L7ANA4"/>
<comment type="caution">
    <text evidence="7">The sequence shown here is derived from an EMBL/GenBank/DDBJ whole genome shotgun (WGS) entry which is preliminary data.</text>
</comment>
<reference evidence="7 8" key="1">
    <citation type="submission" date="2018-10" db="EMBL/GenBank/DDBJ databases">
        <title>Xanthobacter tagetidis genome sequencing and assembly.</title>
        <authorList>
            <person name="Maclea K.S."/>
            <person name="Goen A.E."/>
            <person name="Fatima S.A."/>
        </authorList>
    </citation>
    <scope>NUCLEOTIDE SEQUENCE [LARGE SCALE GENOMIC DNA]</scope>
    <source>
        <strain evidence="7 8">ATCC 700314</strain>
    </source>
</reference>